<dbReference type="PROSITE" id="PS51257">
    <property type="entry name" value="PROKAR_LIPOPROTEIN"/>
    <property type="match status" value="1"/>
</dbReference>
<feature type="region of interest" description="Disordered" evidence="1">
    <location>
        <begin position="23"/>
        <end position="51"/>
    </location>
</feature>
<dbReference type="STRING" id="1218173.BALCAV_0211425"/>
<comment type="caution">
    <text evidence="3">The sequence shown here is derived from an EMBL/GenBank/DDBJ whole genome shotgun (WGS) entry which is preliminary data.</text>
</comment>
<dbReference type="Proteomes" id="UP000002754">
    <property type="component" value="Unassembled WGS sequence"/>
</dbReference>
<proteinExistence type="predicted"/>
<organism evidence="3 5">
    <name type="scientific">Alkalihalobacillus alcalophilus ATCC 27647 = CGMCC 1.3604</name>
    <dbReference type="NCBI Taxonomy" id="1218173"/>
    <lineage>
        <taxon>Bacteria</taxon>
        <taxon>Bacillati</taxon>
        <taxon>Bacillota</taxon>
        <taxon>Bacilli</taxon>
        <taxon>Bacillales</taxon>
        <taxon>Bacillaceae</taxon>
        <taxon>Alkalihalobacillus</taxon>
    </lineage>
</organism>
<gene>
    <name evidence="4" type="ORF">AJ85_03465</name>
    <name evidence="3" type="ORF">BALCAV_0211425</name>
</gene>
<reference evidence="4 6" key="2">
    <citation type="submission" date="2014-01" db="EMBL/GenBank/DDBJ databases">
        <title>Draft genome sequencing of Bacillus alcalophilus CGMCC 1.3604.</title>
        <authorList>
            <person name="Yang J."/>
            <person name="Diao L."/>
            <person name="Yang S."/>
        </authorList>
    </citation>
    <scope>NUCLEOTIDE SEQUENCE [LARGE SCALE GENOMIC DNA]</scope>
    <source>
        <strain evidence="4 6">CGMCC 1.3604</strain>
    </source>
</reference>
<reference evidence="3 5" key="1">
    <citation type="journal article" date="2014" name="Genome Announc.">
        <title>Draft Genome Sequence of Bacillus alcalophilus AV1934, a Classic Alkaliphile Isolated from Human Feces in 1934.</title>
        <authorList>
            <person name="Attie O."/>
            <person name="Jayaprakash A."/>
            <person name="Shah H."/>
            <person name="Paulsen I.T."/>
            <person name="Morino M."/>
            <person name="Takahashi Y."/>
            <person name="Narumi I."/>
            <person name="Sachidanandam R."/>
            <person name="Satoh K."/>
            <person name="Ito M."/>
            <person name="Krulwich T.A."/>
        </authorList>
    </citation>
    <scope>NUCLEOTIDE SEQUENCE [LARGE SCALE GENOMIC DNA]</scope>
    <source>
        <strain evidence="3 5">AV1934</strain>
    </source>
</reference>
<feature type="compositionally biased region" description="Acidic residues" evidence="1">
    <location>
        <begin position="31"/>
        <end position="51"/>
    </location>
</feature>
<dbReference type="eggNOG" id="ENOG5030S81">
    <property type="taxonomic scope" value="Bacteria"/>
</dbReference>
<dbReference type="InterPro" id="IPR046720">
    <property type="entry name" value="DUF6612"/>
</dbReference>
<accession>A0A094YUP2</accession>
<evidence type="ECO:0000313" key="3">
    <source>
        <dbReference type="EMBL" id="KGA97212.1"/>
    </source>
</evidence>
<evidence type="ECO:0000313" key="6">
    <source>
        <dbReference type="Proteomes" id="UP000297014"/>
    </source>
</evidence>
<evidence type="ECO:0000313" key="4">
    <source>
        <dbReference type="EMBL" id="THG88448.1"/>
    </source>
</evidence>
<dbReference type="OrthoDB" id="1957331at2"/>
<keyword evidence="2" id="KW-0732">Signal</keyword>
<dbReference type="Proteomes" id="UP000297014">
    <property type="component" value="Unassembled WGS sequence"/>
</dbReference>
<name>A0A094YUP2_ALKAL</name>
<keyword evidence="5" id="KW-1185">Reference proteome</keyword>
<evidence type="ECO:0000256" key="1">
    <source>
        <dbReference type="SAM" id="MobiDB-lite"/>
    </source>
</evidence>
<dbReference type="AlphaFoldDB" id="A0A094YUP2"/>
<feature type="chain" id="PRO_5038290330" description="Lipoprotein" evidence="2">
    <location>
        <begin position="21"/>
        <end position="315"/>
    </location>
</feature>
<dbReference type="Pfam" id="PF20316">
    <property type="entry name" value="DUF6612"/>
    <property type="match status" value="1"/>
</dbReference>
<dbReference type="EMBL" id="ALPT02000034">
    <property type="protein sequence ID" value="KGA97212.1"/>
    <property type="molecule type" value="Genomic_DNA"/>
</dbReference>
<evidence type="ECO:0000313" key="5">
    <source>
        <dbReference type="Proteomes" id="UP000002754"/>
    </source>
</evidence>
<dbReference type="RefSeq" id="WP_003323047.1">
    <property type="nucleotide sequence ID" value="NZ_ALPT02000034.1"/>
</dbReference>
<feature type="signal peptide" evidence="2">
    <location>
        <begin position="1"/>
        <end position="20"/>
    </location>
</feature>
<evidence type="ECO:0000256" key="2">
    <source>
        <dbReference type="SAM" id="SignalP"/>
    </source>
</evidence>
<dbReference type="EMBL" id="JALP01000386">
    <property type="protein sequence ID" value="THG88448.1"/>
    <property type="molecule type" value="Genomic_DNA"/>
</dbReference>
<evidence type="ECO:0008006" key="7">
    <source>
        <dbReference type="Google" id="ProtNLM"/>
    </source>
</evidence>
<sequence>MKKFWLSIFLSGALILGACSNEESDATPADESTDADNNTEEVVDEGNGAEDETLAGELSAEDILTKSMEAMNEINSFSSEMVISQEVDMGEIDPELGDSTMTTDINMTMDAVLEPFAMHQVMDFSVAEFGESFSSESYLTEDGMFEYEPTEDVWYKYPEEFYSEIMALGALEVTPEEQLAMLQGFGGEIEVTEEGDHYILTVSGADSLIEDLADEVMSMTGAAGAEMEMIMEMMNISDLSYSLYINKETFLQESIDMTMTMELNMEEEGISMKMIQTTSGTFSNYDGVDEITIPEDIIESAIELDEDMLSGFEIE</sequence>
<protein>
    <recommendedName>
        <fullName evidence="7">Lipoprotein</fullName>
    </recommendedName>
</protein>